<evidence type="ECO:0000256" key="1">
    <source>
        <dbReference type="SAM" id="Phobius"/>
    </source>
</evidence>
<evidence type="ECO:0000313" key="2">
    <source>
        <dbReference type="EMBL" id="MCS0637265.1"/>
    </source>
</evidence>
<name>A0ABT2CIM9_9ACTN</name>
<keyword evidence="3" id="KW-1185">Reference proteome</keyword>
<gene>
    <name evidence="2" type="primary">amaP</name>
    <name evidence="2" type="ORF">NX801_16655</name>
</gene>
<sequence>MLRIVNRVLLGLAGLVLLAVGGAVLAAGAGLDVPSWWPWHGPDGVLLSTGARRRWRGEDWWWPAVLAALAVLLLAALAWLLVQARRRRLTEVLVNSRDGEGAGLRGRTLEDAMAGEAETLDGVDRARVRLTGRRTAPTARVALTLEPGASPGETLTRLRDGALAHARDSAGLKQLPAKAYLRTAGHRPGRVS</sequence>
<accession>A0ABT2CIM9</accession>
<keyword evidence="1" id="KW-1133">Transmembrane helix</keyword>
<dbReference type="Proteomes" id="UP001431313">
    <property type="component" value="Unassembled WGS sequence"/>
</dbReference>
<evidence type="ECO:0000313" key="3">
    <source>
        <dbReference type="Proteomes" id="UP001431313"/>
    </source>
</evidence>
<dbReference type="EMBL" id="JANUGQ010000013">
    <property type="protein sequence ID" value="MCS0637265.1"/>
    <property type="molecule type" value="Genomic_DNA"/>
</dbReference>
<keyword evidence="1" id="KW-0812">Transmembrane</keyword>
<dbReference type="RefSeq" id="WP_258788519.1">
    <property type="nucleotide sequence ID" value="NZ_JANUGQ010000013.1"/>
</dbReference>
<dbReference type="NCBIfam" id="NF033218">
    <property type="entry name" value="anchor_AmaP"/>
    <property type="match status" value="1"/>
</dbReference>
<feature type="transmembrane region" description="Helical" evidence="1">
    <location>
        <begin position="60"/>
        <end position="82"/>
    </location>
</feature>
<comment type="caution">
    <text evidence="2">The sequence shown here is derived from an EMBL/GenBank/DDBJ whole genome shotgun (WGS) entry which is preliminary data.</text>
</comment>
<protein>
    <submittedName>
        <fullName evidence="2">Alkaline shock response membrane anchor protein AmaP</fullName>
    </submittedName>
</protein>
<proteinExistence type="predicted"/>
<reference evidence="2" key="1">
    <citation type="submission" date="2022-08" db="EMBL/GenBank/DDBJ databases">
        <authorList>
            <person name="Somphong A."/>
            <person name="Phongsopitanun W."/>
        </authorList>
    </citation>
    <scope>NUCLEOTIDE SEQUENCE</scope>
    <source>
        <strain evidence="2">LP05-1</strain>
    </source>
</reference>
<keyword evidence="1" id="KW-0472">Membrane</keyword>
<organism evidence="2 3">
    <name type="scientific">Streptomyces pyxinae</name>
    <dbReference type="NCBI Taxonomy" id="2970734"/>
    <lineage>
        <taxon>Bacteria</taxon>
        <taxon>Bacillati</taxon>
        <taxon>Actinomycetota</taxon>
        <taxon>Actinomycetes</taxon>
        <taxon>Kitasatosporales</taxon>
        <taxon>Streptomycetaceae</taxon>
        <taxon>Streptomyces</taxon>
    </lineage>
</organism>